<evidence type="ECO:0000313" key="2">
    <source>
        <dbReference type="EMBL" id="SDM59272.1"/>
    </source>
</evidence>
<feature type="transmembrane region" description="Helical" evidence="1">
    <location>
        <begin position="200"/>
        <end position="223"/>
    </location>
</feature>
<protein>
    <submittedName>
        <fullName evidence="2">Uncharacterized protein</fullName>
    </submittedName>
</protein>
<gene>
    <name evidence="2" type="ORF">SAMN05421823_11663</name>
</gene>
<feature type="transmembrane region" description="Helical" evidence="1">
    <location>
        <begin position="118"/>
        <end position="137"/>
    </location>
</feature>
<evidence type="ECO:0000313" key="3">
    <source>
        <dbReference type="Proteomes" id="UP000198510"/>
    </source>
</evidence>
<accession>A0A1G9UH70</accession>
<evidence type="ECO:0000256" key="1">
    <source>
        <dbReference type="SAM" id="Phobius"/>
    </source>
</evidence>
<feature type="transmembrane region" description="Helical" evidence="1">
    <location>
        <begin position="235"/>
        <end position="252"/>
    </location>
</feature>
<dbReference type="EMBL" id="FNFO01000016">
    <property type="protein sequence ID" value="SDM59272.1"/>
    <property type="molecule type" value="Genomic_DNA"/>
</dbReference>
<dbReference type="AlphaFoldDB" id="A0A1G9UH70"/>
<feature type="transmembrane region" description="Helical" evidence="1">
    <location>
        <begin position="149"/>
        <end position="171"/>
    </location>
</feature>
<organism evidence="2 3">
    <name type="scientific">Catalinimonas alkaloidigena</name>
    <dbReference type="NCBI Taxonomy" id="1075417"/>
    <lineage>
        <taxon>Bacteria</taxon>
        <taxon>Pseudomonadati</taxon>
        <taxon>Bacteroidota</taxon>
        <taxon>Cytophagia</taxon>
        <taxon>Cytophagales</taxon>
        <taxon>Catalimonadaceae</taxon>
        <taxon>Catalinimonas</taxon>
    </lineage>
</organism>
<feature type="transmembrane region" description="Helical" evidence="1">
    <location>
        <begin position="21"/>
        <end position="38"/>
    </location>
</feature>
<feature type="transmembrane region" description="Helical" evidence="1">
    <location>
        <begin position="258"/>
        <end position="276"/>
    </location>
</feature>
<reference evidence="2 3" key="1">
    <citation type="submission" date="2016-10" db="EMBL/GenBank/DDBJ databases">
        <authorList>
            <person name="de Groot N.N."/>
        </authorList>
    </citation>
    <scope>NUCLEOTIDE SEQUENCE [LARGE SCALE GENOMIC DNA]</scope>
    <source>
        <strain evidence="2 3">DSM 25186</strain>
    </source>
</reference>
<sequence length="293" mass="32181">MLSRSTLTPTPSTRFARHLSRLYLILVPIATVLLAFGLEPVNYRWYVPPWLIHVCLMGLAARQLGGQGFRKQDVASKRLVWSAVLLLAPWLFISLFAGMGPPPDSVEGWLATVTEQQVRYAMLTGAGVCVAGGITLLQDALRQLGEPLWARLGGMLIQLALPLFLLNMAFWRSFLPEAFGQFVASGVATRPGWYAPLRSLFAWISAVEVGLTYLATAAFAVALRSCGWFRPFPTRLYLIFSTVGVLLAVLPPSVPEPWATASFAVSIPAMPFLMPYSMGLQLLWRAGNTRVDA</sequence>
<feature type="transmembrane region" description="Helical" evidence="1">
    <location>
        <begin position="79"/>
        <end position="98"/>
    </location>
</feature>
<dbReference type="OrthoDB" id="937665at2"/>
<feature type="transmembrane region" description="Helical" evidence="1">
    <location>
        <begin position="50"/>
        <end position="67"/>
    </location>
</feature>
<dbReference type="Proteomes" id="UP000198510">
    <property type="component" value="Unassembled WGS sequence"/>
</dbReference>
<proteinExistence type="predicted"/>
<dbReference type="RefSeq" id="WP_089688303.1">
    <property type="nucleotide sequence ID" value="NZ_FNFO01000016.1"/>
</dbReference>
<name>A0A1G9UH70_9BACT</name>
<keyword evidence="3" id="KW-1185">Reference proteome</keyword>
<keyword evidence="1" id="KW-0472">Membrane</keyword>
<keyword evidence="1" id="KW-0812">Transmembrane</keyword>
<keyword evidence="1" id="KW-1133">Transmembrane helix</keyword>